<sequence>MAAEGSRQILAFDFGTRRIGVAVGNELAARATALAPLPARDGIPDWGVVVRLVEEWGPDLFVVGLPLNMDGSESEMSIRARKFGKRLYGRFGKPCVMVDERGSTREAKAIARAAGHRGNYREESVDGLAAQLILEGWFAQGEGLPGRESYR</sequence>
<dbReference type="InterPro" id="IPR012337">
    <property type="entry name" value="RNaseH-like_sf"/>
</dbReference>
<dbReference type="InterPro" id="IPR006641">
    <property type="entry name" value="YqgF/RNaseH-like_dom"/>
</dbReference>
<comment type="similarity">
    <text evidence="5">Belongs to the YqgF HJR family.</text>
</comment>
<dbReference type="CDD" id="cd16964">
    <property type="entry name" value="YqgF"/>
    <property type="match status" value="1"/>
</dbReference>
<dbReference type="GO" id="GO:0000967">
    <property type="term" value="P:rRNA 5'-end processing"/>
    <property type="evidence" value="ECO:0007669"/>
    <property type="project" value="UniProtKB-UniRule"/>
</dbReference>
<keyword evidence="4 5" id="KW-0378">Hydrolase</keyword>
<dbReference type="GO" id="GO:0004518">
    <property type="term" value="F:nuclease activity"/>
    <property type="evidence" value="ECO:0007669"/>
    <property type="project" value="UniProtKB-KW"/>
</dbReference>
<dbReference type="GO" id="GO:0005829">
    <property type="term" value="C:cytosol"/>
    <property type="evidence" value="ECO:0007669"/>
    <property type="project" value="TreeGrafter"/>
</dbReference>
<keyword evidence="1 5" id="KW-0963">Cytoplasm</keyword>
<dbReference type="GO" id="GO:0016788">
    <property type="term" value="F:hydrolase activity, acting on ester bonds"/>
    <property type="evidence" value="ECO:0007669"/>
    <property type="project" value="UniProtKB-UniRule"/>
</dbReference>
<evidence type="ECO:0000313" key="8">
    <source>
        <dbReference type="Proteomes" id="UP000184346"/>
    </source>
</evidence>
<comment type="function">
    <text evidence="5">Could be a nuclease involved in processing of the 5'-end of pre-16S rRNA.</text>
</comment>
<evidence type="ECO:0000256" key="1">
    <source>
        <dbReference type="ARBA" id="ARBA00022490"/>
    </source>
</evidence>
<reference evidence="7 8" key="1">
    <citation type="submission" date="2016-11" db="EMBL/GenBank/DDBJ databases">
        <authorList>
            <person name="Jaros S."/>
            <person name="Januszkiewicz K."/>
            <person name="Wedrychowicz H."/>
        </authorList>
    </citation>
    <scope>NUCLEOTIDE SEQUENCE [LARGE SCALE GENOMIC DNA]</scope>
    <source>
        <strain evidence="7 8">DSM 19980</strain>
    </source>
</reference>
<dbReference type="PANTHER" id="PTHR33317:SF4">
    <property type="entry name" value="POLYNUCLEOTIDYL TRANSFERASE, RIBONUCLEASE H-LIKE SUPERFAMILY PROTEIN"/>
    <property type="match status" value="1"/>
</dbReference>
<dbReference type="OrthoDB" id="9796140at2"/>
<dbReference type="EMBL" id="FQUJ01000004">
    <property type="protein sequence ID" value="SHE70807.1"/>
    <property type="molecule type" value="Genomic_DNA"/>
</dbReference>
<dbReference type="SMART" id="SM00732">
    <property type="entry name" value="YqgFc"/>
    <property type="match status" value="1"/>
</dbReference>
<comment type="subcellular location">
    <subcellularLocation>
        <location evidence="5">Cytoplasm</location>
    </subcellularLocation>
</comment>
<dbReference type="Proteomes" id="UP000184346">
    <property type="component" value="Unassembled WGS sequence"/>
</dbReference>
<evidence type="ECO:0000259" key="6">
    <source>
        <dbReference type="SMART" id="SM00732"/>
    </source>
</evidence>
<dbReference type="NCBIfam" id="TIGR00250">
    <property type="entry name" value="RNAse_H_YqgF"/>
    <property type="match status" value="1"/>
</dbReference>
<dbReference type="RefSeq" id="WP_072820195.1">
    <property type="nucleotide sequence ID" value="NZ_FQUJ01000004.1"/>
</dbReference>
<proteinExistence type="inferred from homology"/>
<dbReference type="HAMAP" id="MF_00651">
    <property type="entry name" value="Nuclease_YqgF"/>
    <property type="match status" value="1"/>
</dbReference>
<evidence type="ECO:0000256" key="3">
    <source>
        <dbReference type="ARBA" id="ARBA00022722"/>
    </source>
</evidence>
<dbReference type="InterPro" id="IPR005227">
    <property type="entry name" value="YqgF"/>
</dbReference>
<dbReference type="PANTHER" id="PTHR33317">
    <property type="entry name" value="POLYNUCLEOTIDYL TRANSFERASE, RIBONUCLEASE H-LIKE SUPERFAMILY PROTEIN"/>
    <property type="match status" value="1"/>
</dbReference>
<dbReference type="STRING" id="1121942.SAMN02745148_00919"/>
<evidence type="ECO:0000313" key="7">
    <source>
        <dbReference type="EMBL" id="SHE70807.1"/>
    </source>
</evidence>
<dbReference type="SUPFAM" id="SSF53098">
    <property type="entry name" value="Ribonuclease H-like"/>
    <property type="match status" value="1"/>
</dbReference>
<keyword evidence="2 5" id="KW-0690">Ribosome biogenesis</keyword>
<keyword evidence="3 5" id="KW-0540">Nuclease</keyword>
<dbReference type="EC" id="3.1.-.-" evidence="5"/>
<dbReference type="Pfam" id="PF03652">
    <property type="entry name" value="RuvX"/>
    <property type="match status" value="1"/>
</dbReference>
<evidence type="ECO:0000256" key="4">
    <source>
        <dbReference type="ARBA" id="ARBA00022801"/>
    </source>
</evidence>
<protein>
    <recommendedName>
        <fullName evidence="5">Putative pre-16S rRNA nuclease</fullName>
        <ecNumber evidence="5">3.1.-.-</ecNumber>
    </recommendedName>
</protein>
<gene>
    <name evidence="7" type="ORF">SAMN02745148_00919</name>
</gene>
<accession>A0A1M4VPP1</accession>
<dbReference type="AlphaFoldDB" id="A0A1M4VPP1"/>
<name>A0A1M4VPP1_9GAMM</name>
<feature type="domain" description="YqgF/RNase H-like" evidence="6">
    <location>
        <begin position="7"/>
        <end position="107"/>
    </location>
</feature>
<organism evidence="7 8">
    <name type="scientific">Modicisalibacter ilicicola DSM 19980</name>
    <dbReference type="NCBI Taxonomy" id="1121942"/>
    <lineage>
        <taxon>Bacteria</taxon>
        <taxon>Pseudomonadati</taxon>
        <taxon>Pseudomonadota</taxon>
        <taxon>Gammaproteobacteria</taxon>
        <taxon>Oceanospirillales</taxon>
        <taxon>Halomonadaceae</taxon>
        <taxon>Modicisalibacter</taxon>
    </lineage>
</organism>
<evidence type="ECO:0000256" key="2">
    <source>
        <dbReference type="ARBA" id="ARBA00022517"/>
    </source>
</evidence>
<keyword evidence="8" id="KW-1185">Reference proteome</keyword>
<dbReference type="InterPro" id="IPR037027">
    <property type="entry name" value="YqgF/RNaseH-like_dom_sf"/>
</dbReference>
<evidence type="ECO:0000256" key="5">
    <source>
        <dbReference type="HAMAP-Rule" id="MF_00651"/>
    </source>
</evidence>
<dbReference type="Gene3D" id="3.30.420.140">
    <property type="entry name" value="YqgF/RNase H-like domain"/>
    <property type="match status" value="1"/>
</dbReference>